<dbReference type="Gene3D" id="2.40.128.580">
    <property type="entry name" value="GXWXG domain"/>
    <property type="match status" value="1"/>
</dbReference>
<dbReference type="Pfam" id="PF14232">
    <property type="entry name" value="DUF4334"/>
    <property type="match status" value="1"/>
</dbReference>
<dbReference type="KEGG" id="rsb:RS694_12480"/>
<evidence type="ECO:0000259" key="1">
    <source>
        <dbReference type="Pfam" id="PF14231"/>
    </source>
</evidence>
<dbReference type="STRING" id="1484693.RS694_12480"/>
<keyword evidence="4" id="KW-1185">Reference proteome</keyword>
<dbReference type="RefSeq" id="WP_029708384.1">
    <property type="nucleotide sequence ID" value="NZ_CP019239.1"/>
</dbReference>
<evidence type="ECO:0008006" key="5">
    <source>
        <dbReference type="Google" id="ProtNLM"/>
    </source>
</evidence>
<dbReference type="InterPro" id="IPR025568">
    <property type="entry name" value="DUF4334"/>
</dbReference>
<name>A0A1P8KB73_9BURK</name>
<feature type="domain" description="DUF4334" evidence="2">
    <location>
        <begin position="122"/>
        <end position="176"/>
    </location>
</feature>
<dbReference type="AlphaFoldDB" id="A0A1P8KB73"/>
<feature type="domain" description="GXWXG" evidence="1">
    <location>
        <begin position="19"/>
        <end position="74"/>
    </location>
</feature>
<dbReference type="InterPro" id="IPR025951">
    <property type="entry name" value="GXWXG_dom"/>
</dbReference>
<evidence type="ECO:0000259" key="2">
    <source>
        <dbReference type="Pfam" id="PF14232"/>
    </source>
</evidence>
<gene>
    <name evidence="3" type="ORF">RS694_12480</name>
</gene>
<organism evidence="3 4">
    <name type="scientific">Rhodoferax saidenbachensis</name>
    <dbReference type="NCBI Taxonomy" id="1484693"/>
    <lineage>
        <taxon>Bacteria</taxon>
        <taxon>Pseudomonadati</taxon>
        <taxon>Pseudomonadota</taxon>
        <taxon>Betaproteobacteria</taxon>
        <taxon>Burkholderiales</taxon>
        <taxon>Comamonadaceae</taxon>
        <taxon>Rhodoferax</taxon>
    </lineage>
</organism>
<dbReference type="EMBL" id="CP019239">
    <property type="protein sequence ID" value="APW43260.1"/>
    <property type="molecule type" value="Genomic_DNA"/>
</dbReference>
<accession>A0A1P8KB73</accession>
<proteinExistence type="predicted"/>
<reference evidence="3 4" key="1">
    <citation type="submission" date="2017-01" db="EMBL/GenBank/DDBJ databases">
        <authorList>
            <person name="Mah S.A."/>
            <person name="Swanson W.J."/>
            <person name="Moy G.W."/>
            <person name="Vacquier V.D."/>
        </authorList>
    </citation>
    <scope>NUCLEOTIDE SEQUENCE [LARGE SCALE GENOMIC DNA]</scope>
    <source>
        <strain evidence="3 4">DSM 22694</strain>
    </source>
</reference>
<dbReference type="Proteomes" id="UP000186110">
    <property type="component" value="Chromosome"/>
</dbReference>
<protein>
    <recommendedName>
        <fullName evidence="5">DUF4334 domain-containing protein</fullName>
    </recommendedName>
</protein>
<sequence length="181" mass="20016">MNVHEKLNAGGATTQEALALFDALSPVETDFMLGSWKGEGFETGHPMDGLLEAYHWYGKRFESAEDVHPLVFSTLGGGLASVNPARMGPALSWSDHVALPKSATLGRVFQAMMPLFTTTRSRARLRMTSYRGQSSATMVYDQLPINDVFRKIDANAVFGVMDRKGMQKPFFFILRRVTAGH</sequence>
<evidence type="ECO:0000313" key="3">
    <source>
        <dbReference type="EMBL" id="APW43260.1"/>
    </source>
</evidence>
<evidence type="ECO:0000313" key="4">
    <source>
        <dbReference type="Proteomes" id="UP000186110"/>
    </source>
</evidence>
<dbReference type="Pfam" id="PF14231">
    <property type="entry name" value="GXWXG"/>
    <property type="match status" value="1"/>
</dbReference>
<dbReference type="eggNOG" id="ENOG502ZW7M">
    <property type="taxonomic scope" value="Bacteria"/>
</dbReference>